<sequence length="479" mass="52115">MTSAAAPSLQSLVGSKTYGHADGSYRLDRTIRAEAGYDLVVAGGGPAGAAAAICAARLGAKVLLVESTGCLGGMGSSGLVTAFDPMANGEQGLVGGFMLELVETMYARGFMSPGIDPNSWRKKFHSWSPFKAEGLKLMLDEFALSAGVEVRFFTRVIDADVDAQDRHVNGVVLSNVEGYSYVKARTFVDATGDAILANLCGVPCREAGRDTPKIMPSTLASLFTGVDWAVPRGYEQNDYLPQALADGHFTQYDRHLPGMSKVGHQVGYLNGGHLFNLNALRCRDLSDGVMWGRKLALEYMEFYRKYVPGCAKIEHVTTASLLGIRESRRIVGEYELTLRDYLARREFPDQIGIFNKFVDIHPYDCSKEEYERFSTEKDKTARLKAGEWFGIPYGILVPRGWKNLWVAGRCASSDVSVHGSIRVQPAASMMGQAAGTAAVQSLRTGRSAAEIDTEELVNTLRAHGANLPQKTLSRTLTTQ</sequence>
<evidence type="ECO:0000313" key="7">
    <source>
        <dbReference type="Proteomes" id="UP000315648"/>
    </source>
</evidence>
<dbReference type="AlphaFoldDB" id="A0A556QJ71"/>
<comment type="caution">
    <text evidence="6">The sequence shown here is derived from an EMBL/GenBank/DDBJ whole genome shotgun (WGS) entry which is preliminary data.</text>
</comment>
<evidence type="ECO:0000256" key="3">
    <source>
        <dbReference type="ARBA" id="ARBA00023002"/>
    </source>
</evidence>
<dbReference type="Gene3D" id="3.50.50.60">
    <property type="entry name" value="FAD/NAD(P)-binding domain"/>
    <property type="match status" value="1"/>
</dbReference>
<dbReference type="RefSeq" id="WP_144230447.1">
    <property type="nucleotide sequence ID" value="NZ_CBCRVV010000014.1"/>
</dbReference>
<accession>A0A556QJ71</accession>
<dbReference type="InterPro" id="IPR039650">
    <property type="entry name" value="HdrA-like"/>
</dbReference>
<dbReference type="SUPFAM" id="SSF51905">
    <property type="entry name" value="FAD/NAD(P)-binding domain"/>
    <property type="match status" value="1"/>
</dbReference>
<dbReference type="Proteomes" id="UP000315648">
    <property type="component" value="Unassembled WGS sequence"/>
</dbReference>
<protein>
    <submittedName>
        <fullName evidence="6">FAD-dependent oxidoreductase</fullName>
    </submittedName>
</protein>
<keyword evidence="4" id="KW-0408">Iron</keyword>
<dbReference type="OrthoDB" id="9777740at2"/>
<dbReference type="EMBL" id="VMBG01000002">
    <property type="protein sequence ID" value="TSJ76690.1"/>
    <property type="molecule type" value="Genomic_DNA"/>
</dbReference>
<reference evidence="6 7" key="1">
    <citation type="submission" date="2019-07" db="EMBL/GenBank/DDBJ databases">
        <title>Description of 53C-WASEF.</title>
        <authorList>
            <person name="Pitt A."/>
            <person name="Hahn M.W."/>
        </authorList>
    </citation>
    <scope>NUCLEOTIDE SEQUENCE [LARGE SCALE GENOMIC DNA]</scope>
    <source>
        <strain evidence="6 7">53C-WASEF</strain>
    </source>
</reference>
<dbReference type="InterPro" id="IPR036188">
    <property type="entry name" value="FAD/NAD-bd_sf"/>
</dbReference>
<evidence type="ECO:0000256" key="1">
    <source>
        <dbReference type="ARBA" id="ARBA00022485"/>
    </source>
</evidence>
<dbReference type="GO" id="GO:0046872">
    <property type="term" value="F:metal ion binding"/>
    <property type="evidence" value="ECO:0007669"/>
    <property type="project" value="UniProtKB-KW"/>
</dbReference>
<keyword evidence="3" id="KW-0560">Oxidoreductase</keyword>
<name>A0A556QJ71_9BACT</name>
<evidence type="ECO:0000256" key="5">
    <source>
        <dbReference type="ARBA" id="ARBA00023014"/>
    </source>
</evidence>
<dbReference type="GO" id="GO:0016491">
    <property type="term" value="F:oxidoreductase activity"/>
    <property type="evidence" value="ECO:0007669"/>
    <property type="project" value="UniProtKB-KW"/>
</dbReference>
<dbReference type="PANTHER" id="PTHR43498">
    <property type="entry name" value="FERREDOXIN:COB-COM HETERODISULFIDE REDUCTASE SUBUNIT A"/>
    <property type="match status" value="1"/>
</dbReference>
<evidence type="ECO:0000256" key="4">
    <source>
        <dbReference type="ARBA" id="ARBA00023004"/>
    </source>
</evidence>
<dbReference type="GO" id="GO:0051539">
    <property type="term" value="F:4 iron, 4 sulfur cluster binding"/>
    <property type="evidence" value="ECO:0007669"/>
    <property type="project" value="UniProtKB-KW"/>
</dbReference>
<keyword evidence="1" id="KW-0004">4Fe-4S</keyword>
<evidence type="ECO:0000313" key="6">
    <source>
        <dbReference type="EMBL" id="TSJ76690.1"/>
    </source>
</evidence>
<gene>
    <name evidence="6" type="ORF">FPL22_11225</name>
</gene>
<organism evidence="6 7">
    <name type="scientific">Rariglobus hedericola</name>
    <dbReference type="NCBI Taxonomy" id="2597822"/>
    <lineage>
        <taxon>Bacteria</taxon>
        <taxon>Pseudomonadati</taxon>
        <taxon>Verrucomicrobiota</taxon>
        <taxon>Opitutia</taxon>
        <taxon>Opitutales</taxon>
        <taxon>Opitutaceae</taxon>
        <taxon>Rariglobus</taxon>
    </lineage>
</organism>
<evidence type="ECO:0000256" key="2">
    <source>
        <dbReference type="ARBA" id="ARBA00022723"/>
    </source>
</evidence>
<proteinExistence type="predicted"/>
<keyword evidence="5" id="KW-0411">Iron-sulfur</keyword>
<keyword evidence="7" id="KW-1185">Reference proteome</keyword>
<keyword evidence="2" id="KW-0479">Metal-binding</keyword>
<dbReference type="PANTHER" id="PTHR43498:SF1">
    <property type="entry name" value="COB--COM HETERODISULFIDE REDUCTASE IRON-SULFUR SUBUNIT A"/>
    <property type="match status" value="1"/>
</dbReference>
<dbReference type="Pfam" id="PF12831">
    <property type="entry name" value="FAD_oxidored"/>
    <property type="match status" value="1"/>
</dbReference>